<comment type="caution">
    <text evidence="1">The sequence shown here is derived from an EMBL/GenBank/DDBJ whole genome shotgun (WGS) entry which is preliminary data.</text>
</comment>
<organism evidence="1 2">
    <name type="scientific">Streptomyces ipomoeae</name>
    <dbReference type="NCBI Taxonomy" id="103232"/>
    <lineage>
        <taxon>Bacteria</taxon>
        <taxon>Bacillati</taxon>
        <taxon>Actinomycetota</taxon>
        <taxon>Actinomycetes</taxon>
        <taxon>Kitasatosporales</taxon>
        <taxon>Streptomycetaceae</taxon>
        <taxon>Streptomyces</taxon>
    </lineage>
</organism>
<dbReference type="EMBL" id="SPAZ01000236">
    <property type="protein sequence ID" value="TQE26583.1"/>
    <property type="molecule type" value="Genomic_DNA"/>
</dbReference>
<proteinExistence type="predicted"/>
<gene>
    <name evidence="1" type="ORF">Sipo8835_29095</name>
</gene>
<evidence type="ECO:0000313" key="2">
    <source>
        <dbReference type="Proteomes" id="UP000318720"/>
    </source>
</evidence>
<dbReference type="Proteomes" id="UP000318720">
    <property type="component" value="Unassembled WGS sequence"/>
</dbReference>
<reference evidence="1 2" key="1">
    <citation type="submission" date="2019-03" db="EMBL/GenBank/DDBJ databases">
        <title>Comparative genomic analyses of the sweetpotato soil rot pathogen, Streptomyces ipomoeae.</title>
        <authorList>
            <person name="Ruschel Soares N."/>
            <person name="Badger J.H."/>
            <person name="Huguet-Tapia J.C."/>
            <person name="Clark C.A."/>
            <person name="Pettis G.S."/>
        </authorList>
    </citation>
    <scope>NUCLEOTIDE SEQUENCE [LARGE SCALE GENOMIC DNA]</scope>
    <source>
        <strain evidence="1 2">88-35</strain>
    </source>
</reference>
<dbReference type="RefSeq" id="WP_048819491.1">
    <property type="nucleotide sequence ID" value="NZ_JARAVA010000538.1"/>
</dbReference>
<name>A0A540PTN6_9ACTN</name>
<evidence type="ECO:0000313" key="1">
    <source>
        <dbReference type="EMBL" id="TQE26583.1"/>
    </source>
</evidence>
<sequence length="71" mass="7186">MTSVITPILVLVGILVLVIGGCVCVFLAARGNAPRWVRAVSTVTLTVGELTRIASRSSGRSGSSGQSGDDG</sequence>
<accession>A0A540PTN6</accession>
<dbReference type="AlphaFoldDB" id="A0A540PTN6"/>
<protein>
    <submittedName>
        <fullName evidence="1">Uncharacterized protein</fullName>
    </submittedName>
</protein>